<dbReference type="InterPro" id="IPR017938">
    <property type="entry name" value="Riboflavin_synthase-like_b-brl"/>
</dbReference>
<dbReference type="KEGG" id="pphe:PP2015_1094"/>
<dbReference type="PANTHER" id="PTHR30157">
    <property type="entry name" value="FERRIC REDUCTASE, NADPH-DEPENDENT"/>
    <property type="match status" value="1"/>
</dbReference>
<dbReference type="InterPro" id="IPR007037">
    <property type="entry name" value="SIP_rossman_dom"/>
</dbReference>
<dbReference type="AlphaFoldDB" id="A0A0S2JZH8"/>
<dbReference type="GO" id="GO:0016491">
    <property type="term" value="F:oxidoreductase activity"/>
    <property type="evidence" value="ECO:0007669"/>
    <property type="project" value="InterPro"/>
</dbReference>
<organism evidence="3 4">
    <name type="scientific">Pseudoalteromonas phenolica</name>
    <dbReference type="NCBI Taxonomy" id="161398"/>
    <lineage>
        <taxon>Bacteria</taxon>
        <taxon>Pseudomonadati</taxon>
        <taxon>Pseudomonadota</taxon>
        <taxon>Gammaproteobacteria</taxon>
        <taxon>Alteromonadales</taxon>
        <taxon>Pseudoalteromonadaceae</taxon>
        <taxon>Pseudoalteromonas</taxon>
    </lineage>
</organism>
<dbReference type="InterPro" id="IPR013113">
    <property type="entry name" value="SIP_FAD-bd"/>
</dbReference>
<dbReference type="InterPro" id="IPR017927">
    <property type="entry name" value="FAD-bd_FR_type"/>
</dbReference>
<dbReference type="OrthoDB" id="9801421at2"/>
<dbReference type="STRING" id="161398.PP2015_1094"/>
<dbReference type="Gene3D" id="3.40.50.80">
    <property type="entry name" value="Nucleotide-binding domain of ferredoxin-NADP reductase (FNR) module"/>
    <property type="match status" value="1"/>
</dbReference>
<evidence type="ECO:0000313" key="3">
    <source>
        <dbReference type="EMBL" id="ALO41610.1"/>
    </source>
</evidence>
<reference evidence="3 4" key="1">
    <citation type="submission" date="2015-11" db="EMBL/GenBank/DDBJ databases">
        <authorList>
            <person name="Zhang Y."/>
            <person name="Guo Z."/>
        </authorList>
    </citation>
    <scope>NUCLEOTIDE SEQUENCE [LARGE SCALE GENOMIC DNA]</scope>
    <source>
        <strain evidence="3 4">KCTC 12086</strain>
    </source>
</reference>
<gene>
    <name evidence="3" type="ORF">PP2015_1094</name>
</gene>
<name>A0A0S2JZH8_9GAMM</name>
<dbReference type="SUPFAM" id="SSF63380">
    <property type="entry name" value="Riboflavin synthase domain-like"/>
    <property type="match status" value="1"/>
</dbReference>
<protein>
    <submittedName>
        <fullName evidence="3">Iron-chelator utilization protein</fullName>
    </submittedName>
</protein>
<dbReference type="PATRIC" id="fig|161398.10.peg.1114"/>
<dbReference type="InterPro" id="IPR039261">
    <property type="entry name" value="FNR_nucleotide-bd"/>
</dbReference>
<dbReference type="Pfam" id="PF08021">
    <property type="entry name" value="FAD_binding_9"/>
    <property type="match status" value="1"/>
</dbReference>
<dbReference type="Pfam" id="PF04954">
    <property type="entry name" value="SIP"/>
    <property type="match status" value="1"/>
</dbReference>
<dbReference type="EMBL" id="CP013187">
    <property type="protein sequence ID" value="ALO41610.1"/>
    <property type="molecule type" value="Genomic_DNA"/>
</dbReference>
<evidence type="ECO:0000313" key="4">
    <source>
        <dbReference type="Proteomes" id="UP000061457"/>
    </source>
</evidence>
<evidence type="ECO:0000256" key="1">
    <source>
        <dbReference type="ARBA" id="ARBA00035644"/>
    </source>
</evidence>
<dbReference type="PANTHER" id="PTHR30157:SF0">
    <property type="entry name" value="NADPH-DEPENDENT FERRIC-CHELATE REDUCTASE"/>
    <property type="match status" value="1"/>
</dbReference>
<dbReference type="InterPro" id="IPR039374">
    <property type="entry name" value="SIP_fam"/>
</dbReference>
<dbReference type="Gene3D" id="2.40.30.10">
    <property type="entry name" value="Translation factors"/>
    <property type="match status" value="1"/>
</dbReference>
<dbReference type="PROSITE" id="PS51384">
    <property type="entry name" value="FAD_FR"/>
    <property type="match status" value="1"/>
</dbReference>
<dbReference type="RefSeq" id="WP_058029337.1">
    <property type="nucleotide sequence ID" value="NZ_CP013187.1"/>
</dbReference>
<feature type="domain" description="FAD-binding FR-type" evidence="2">
    <location>
        <begin position="10"/>
        <end position="134"/>
    </location>
</feature>
<proteinExistence type="inferred from homology"/>
<comment type="similarity">
    <text evidence="1">Belongs to the SIP oxidoreductase family.</text>
</comment>
<dbReference type="Proteomes" id="UP000061457">
    <property type="component" value="Chromosome I"/>
</dbReference>
<keyword evidence="4" id="KW-1185">Reference proteome</keyword>
<dbReference type="CDD" id="cd06193">
    <property type="entry name" value="siderophore_interacting"/>
    <property type="match status" value="1"/>
</dbReference>
<accession>A0A0S2JZH8</accession>
<evidence type="ECO:0000259" key="2">
    <source>
        <dbReference type="PROSITE" id="PS51384"/>
    </source>
</evidence>
<sequence>MTQRQPIKPSGPRRVYCVAKRYITQNLLRITVSGEELLGFPDGYHGAHIKLFFANRESGTLELPVRDKTGKIKWPDNKPITRAYTVRAYRSHSNELDIDFVVHGESSPASGWAVNAKVGSEIGVAGPGGPDPLLAKADWHILAGDLTAVPAISALVEGFESHVTAKVFIELDSLEDKHFISAPSGVEIHWFERKKGDSTQLAKAIANTAIPNNATSMSAFIAGENSAVLACRKQLIQDFGLSKKQLYAIPYWRRGQDEETYHEQRHVIMDEVY</sequence>